<feature type="domain" description="Secretin/TonB short N-terminal" evidence="5">
    <location>
        <begin position="1"/>
        <end position="50"/>
    </location>
</feature>
<dbReference type="Proteomes" id="UP001156903">
    <property type="component" value="Unassembled WGS sequence"/>
</dbReference>
<dbReference type="Gene3D" id="3.55.50.30">
    <property type="match status" value="1"/>
</dbReference>
<comment type="caution">
    <text evidence="6">The sequence shown here is derived from an EMBL/GenBank/DDBJ whole genome shotgun (WGS) entry which is preliminary data.</text>
</comment>
<dbReference type="SMART" id="SM00965">
    <property type="entry name" value="STN"/>
    <property type="match status" value="1"/>
</dbReference>
<reference evidence="7" key="1">
    <citation type="journal article" date="2019" name="Int. J. Syst. Evol. Microbiol.">
        <title>The Global Catalogue of Microorganisms (GCM) 10K type strain sequencing project: providing services to taxonomists for standard genome sequencing and annotation.</title>
        <authorList>
            <consortium name="The Broad Institute Genomics Platform"/>
            <consortium name="The Broad Institute Genome Sequencing Center for Infectious Disease"/>
            <person name="Wu L."/>
            <person name="Ma J."/>
        </authorList>
    </citation>
    <scope>NUCLEOTIDE SEQUENCE [LARGE SCALE GENOMIC DNA]</scope>
    <source>
        <strain evidence="7">NBRC 109341</strain>
    </source>
</reference>
<organism evidence="6 7">
    <name type="scientific">Hydrogenophaga electricum</name>
    <dbReference type="NCBI Taxonomy" id="1230953"/>
    <lineage>
        <taxon>Bacteria</taxon>
        <taxon>Pseudomonadati</taxon>
        <taxon>Pseudomonadota</taxon>
        <taxon>Betaproteobacteria</taxon>
        <taxon>Burkholderiales</taxon>
        <taxon>Comamonadaceae</taxon>
        <taxon>Hydrogenophaga</taxon>
    </lineage>
</organism>
<evidence type="ECO:0000256" key="2">
    <source>
        <dbReference type="ARBA" id="ARBA00023136"/>
    </source>
</evidence>
<evidence type="ECO:0000313" key="6">
    <source>
        <dbReference type="EMBL" id="GLS14331.1"/>
    </source>
</evidence>
<keyword evidence="2" id="KW-0472">Membrane</keyword>
<proteinExistence type="predicted"/>
<sequence length="113" mass="12315">MLFEEESVAGKRVRALQGRYAPREALERLLLGAGIQINSTWAGVFTLKLAPVQPVLGAVTLAPVIVTVQAEREGSTEGSGSYTSVGMNTVTKLPLSVREMPQSRRPPVARRWR</sequence>
<keyword evidence="1" id="KW-0813">Transport</keyword>
<keyword evidence="3" id="KW-0998">Cell outer membrane</keyword>
<dbReference type="EMBL" id="BSPB01000010">
    <property type="protein sequence ID" value="GLS14331.1"/>
    <property type="molecule type" value="Genomic_DNA"/>
</dbReference>
<accession>A0ABQ6C7N8</accession>
<protein>
    <recommendedName>
        <fullName evidence="5">Secretin/TonB short N-terminal domain-containing protein</fullName>
    </recommendedName>
</protein>
<name>A0ABQ6C7N8_9BURK</name>
<evidence type="ECO:0000313" key="7">
    <source>
        <dbReference type="Proteomes" id="UP001156903"/>
    </source>
</evidence>
<dbReference type="InterPro" id="IPR011662">
    <property type="entry name" value="Secretin/TonB_short_N"/>
</dbReference>
<evidence type="ECO:0000259" key="5">
    <source>
        <dbReference type="SMART" id="SM00965"/>
    </source>
</evidence>
<feature type="region of interest" description="Disordered" evidence="4">
    <location>
        <begin position="93"/>
        <end position="113"/>
    </location>
</feature>
<evidence type="ECO:0000256" key="3">
    <source>
        <dbReference type="ARBA" id="ARBA00023237"/>
    </source>
</evidence>
<gene>
    <name evidence="6" type="ORF">GCM10007935_17620</name>
</gene>
<evidence type="ECO:0000256" key="4">
    <source>
        <dbReference type="SAM" id="MobiDB-lite"/>
    </source>
</evidence>
<keyword evidence="7" id="KW-1185">Reference proteome</keyword>
<dbReference type="RefSeq" id="WP_234267640.1">
    <property type="nucleotide sequence ID" value="NZ_BSPB01000010.1"/>
</dbReference>
<evidence type="ECO:0000256" key="1">
    <source>
        <dbReference type="ARBA" id="ARBA00022448"/>
    </source>
</evidence>